<proteinExistence type="predicted"/>
<evidence type="ECO:0000313" key="2">
    <source>
        <dbReference type="Proteomes" id="UP000499080"/>
    </source>
</evidence>
<gene>
    <name evidence="1" type="ORF">AVEN_74392_1</name>
</gene>
<name>A0A4Y2LQB7_ARAVE</name>
<dbReference type="EMBL" id="BGPR01006212">
    <property type="protein sequence ID" value="GBN17015.1"/>
    <property type="molecule type" value="Genomic_DNA"/>
</dbReference>
<sequence>MTPCRSNNSTSPLPSPLHSCLVEAPMQSMIRAGEAGQEQGQEEKVFSLSMNFKLLMCPLRKNLLRTSKTLMGGGKKFSAERKGESSFSLDFCVSEWLVYRKDKRASSLLDVRSSGFSLVANSEEMYFWLRSPESGRIKKCLHFFVLSKKINYF</sequence>
<reference evidence="1 2" key="1">
    <citation type="journal article" date="2019" name="Sci. Rep.">
        <title>Orb-weaving spider Araneus ventricosus genome elucidates the spidroin gene catalogue.</title>
        <authorList>
            <person name="Kono N."/>
            <person name="Nakamura H."/>
            <person name="Ohtoshi R."/>
            <person name="Moran D.A.P."/>
            <person name="Shinohara A."/>
            <person name="Yoshida Y."/>
            <person name="Fujiwara M."/>
            <person name="Mori M."/>
            <person name="Tomita M."/>
            <person name="Arakawa K."/>
        </authorList>
    </citation>
    <scope>NUCLEOTIDE SEQUENCE [LARGE SCALE GENOMIC DNA]</scope>
</reference>
<keyword evidence="2" id="KW-1185">Reference proteome</keyword>
<evidence type="ECO:0000313" key="1">
    <source>
        <dbReference type="EMBL" id="GBN17015.1"/>
    </source>
</evidence>
<comment type="caution">
    <text evidence="1">The sequence shown here is derived from an EMBL/GenBank/DDBJ whole genome shotgun (WGS) entry which is preliminary data.</text>
</comment>
<organism evidence="1 2">
    <name type="scientific">Araneus ventricosus</name>
    <name type="common">Orbweaver spider</name>
    <name type="synonym">Epeira ventricosa</name>
    <dbReference type="NCBI Taxonomy" id="182803"/>
    <lineage>
        <taxon>Eukaryota</taxon>
        <taxon>Metazoa</taxon>
        <taxon>Ecdysozoa</taxon>
        <taxon>Arthropoda</taxon>
        <taxon>Chelicerata</taxon>
        <taxon>Arachnida</taxon>
        <taxon>Araneae</taxon>
        <taxon>Araneomorphae</taxon>
        <taxon>Entelegynae</taxon>
        <taxon>Araneoidea</taxon>
        <taxon>Araneidae</taxon>
        <taxon>Araneus</taxon>
    </lineage>
</organism>
<accession>A0A4Y2LQB7</accession>
<dbReference type="Proteomes" id="UP000499080">
    <property type="component" value="Unassembled WGS sequence"/>
</dbReference>
<dbReference type="AlphaFoldDB" id="A0A4Y2LQB7"/>
<protein>
    <submittedName>
        <fullName evidence="1">Uncharacterized protein</fullName>
    </submittedName>
</protein>